<proteinExistence type="predicted"/>
<protein>
    <submittedName>
        <fullName evidence="2">Uncharacterized protein</fullName>
    </submittedName>
</protein>
<accession>A0AC34FBS4</accession>
<dbReference type="Proteomes" id="UP000887579">
    <property type="component" value="Unplaced"/>
</dbReference>
<organism evidence="1 2">
    <name type="scientific">Panagrolaimus sp. ES5</name>
    <dbReference type="NCBI Taxonomy" id="591445"/>
    <lineage>
        <taxon>Eukaryota</taxon>
        <taxon>Metazoa</taxon>
        <taxon>Ecdysozoa</taxon>
        <taxon>Nematoda</taxon>
        <taxon>Chromadorea</taxon>
        <taxon>Rhabditida</taxon>
        <taxon>Tylenchina</taxon>
        <taxon>Panagrolaimomorpha</taxon>
        <taxon>Panagrolaimoidea</taxon>
        <taxon>Panagrolaimidae</taxon>
        <taxon>Panagrolaimus</taxon>
    </lineage>
</organism>
<evidence type="ECO:0000313" key="1">
    <source>
        <dbReference type="Proteomes" id="UP000887579"/>
    </source>
</evidence>
<name>A0AC34FBS4_9BILA</name>
<dbReference type="WBParaSite" id="ES5_v2.g14630.t1">
    <property type="protein sequence ID" value="ES5_v2.g14630.t1"/>
    <property type="gene ID" value="ES5_v2.g14630"/>
</dbReference>
<evidence type="ECO:0000313" key="2">
    <source>
        <dbReference type="WBParaSite" id="ES5_v2.g14630.t1"/>
    </source>
</evidence>
<sequence>MESKKDDGVGYATDGVKIDGKNDGTVIDKVVNWFKKDDGKDMTDVDPKNDGNGISKAPVHIYGNNTGTVNNHDLKYKI</sequence>
<reference evidence="2" key="1">
    <citation type="submission" date="2022-11" db="UniProtKB">
        <authorList>
            <consortium name="WormBaseParasite"/>
        </authorList>
    </citation>
    <scope>IDENTIFICATION</scope>
</reference>